<name>A0A3E0WXS5_9GAMM</name>
<evidence type="ECO:0000313" key="20">
    <source>
        <dbReference type="Proteomes" id="UP000256763"/>
    </source>
</evidence>
<evidence type="ECO:0000256" key="3">
    <source>
        <dbReference type="ARBA" id="ARBA00012438"/>
    </source>
</evidence>
<dbReference type="SUPFAM" id="SSF47384">
    <property type="entry name" value="Homodimeric domain of signal transducing histidine kinase"/>
    <property type="match status" value="1"/>
</dbReference>
<dbReference type="InterPro" id="IPR033479">
    <property type="entry name" value="dCache_1"/>
</dbReference>
<feature type="domain" description="Histidine kinase" evidence="18">
    <location>
        <begin position="403"/>
        <end position="615"/>
    </location>
</feature>
<keyword evidence="8 17" id="KW-0812">Transmembrane</keyword>
<feature type="coiled-coil region" evidence="16">
    <location>
        <begin position="367"/>
        <end position="394"/>
    </location>
</feature>
<dbReference type="InterPro" id="IPR005467">
    <property type="entry name" value="His_kinase_dom"/>
</dbReference>
<dbReference type="PANTHER" id="PTHR43065">
    <property type="entry name" value="SENSOR HISTIDINE KINASE"/>
    <property type="match status" value="1"/>
</dbReference>
<protein>
    <recommendedName>
        <fullName evidence="15">C4-dicarboxylate transport sensor protein DctB</fullName>
        <ecNumber evidence="3">2.7.13.3</ecNumber>
    </recommendedName>
</protein>
<keyword evidence="12 17" id="KW-1133">Transmembrane helix</keyword>
<evidence type="ECO:0000256" key="12">
    <source>
        <dbReference type="ARBA" id="ARBA00022989"/>
    </source>
</evidence>
<dbReference type="FunFam" id="1.10.287.130:FF:000049">
    <property type="entry name" value="C4-dicarboxylate transport sensor protein DctB"/>
    <property type="match status" value="1"/>
</dbReference>
<evidence type="ECO:0000256" key="2">
    <source>
        <dbReference type="ARBA" id="ARBA00004429"/>
    </source>
</evidence>
<dbReference type="PANTHER" id="PTHR43065:SF46">
    <property type="entry name" value="C4-DICARBOXYLATE TRANSPORT SENSOR PROTEIN DCTB"/>
    <property type="match status" value="1"/>
</dbReference>
<dbReference type="InterPro" id="IPR036097">
    <property type="entry name" value="HisK_dim/P_sf"/>
</dbReference>
<keyword evidence="7" id="KW-0808">Transferase</keyword>
<dbReference type="GO" id="GO:0005886">
    <property type="term" value="C:plasma membrane"/>
    <property type="evidence" value="ECO:0007669"/>
    <property type="project" value="UniProtKB-SubCell"/>
</dbReference>
<dbReference type="OrthoDB" id="1931120at2"/>
<dbReference type="AlphaFoldDB" id="A0A3E0WXS5"/>
<evidence type="ECO:0000256" key="17">
    <source>
        <dbReference type="SAM" id="Phobius"/>
    </source>
</evidence>
<dbReference type="GO" id="GO:0005524">
    <property type="term" value="F:ATP binding"/>
    <property type="evidence" value="ECO:0007669"/>
    <property type="project" value="UniProtKB-KW"/>
</dbReference>
<dbReference type="InterPro" id="IPR017055">
    <property type="entry name" value="Sig_transdc_His_kinase_DctB"/>
</dbReference>
<keyword evidence="6" id="KW-0597">Phosphoprotein</keyword>
<feature type="transmembrane region" description="Helical" evidence="17">
    <location>
        <begin position="42"/>
        <end position="63"/>
    </location>
</feature>
<evidence type="ECO:0000256" key="1">
    <source>
        <dbReference type="ARBA" id="ARBA00000085"/>
    </source>
</evidence>
<keyword evidence="14 17" id="KW-0472">Membrane</keyword>
<dbReference type="Proteomes" id="UP000256763">
    <property type="component" value="Unassembled WGS sequence"/>
</dbReference>
<dbReference type="PRINTS" id="PR00344">
    <property type="entry name" value="BCTRLSENSOR"/>
</dbReference>
<comment type="catalytic activity">
    <reaction evidence="1">
        <text>ATP + protein L-histidine = ADP + protein N-phospho-L-histidine.</text>
        <dbReference type="EC" id="2.7.13.3"/>
    </reaction>
</comment>
<dbReference type="PIRSF" id="PIRSF036431">
    <property type="entry name" value="STHK_DctB"/>
    <property type="match status" value="1"/>
</dbReference>
<dbReference type="InterPro" id="IPR003661">
    <property type="entry name" value="HisK_dim/P_dom"/>
</dbReference>
<dbReference type="SUPFAM" id="SSF103190">
    <property type="entry name" value="Sensory domain-like"/>
    <property type="match status" value="1"/>
</dbReference>
<keyword evidence="5" id="KW-0997">Cell inner membrane</keyword>
<dbReference type="Gene3D" id="3.30.450.20">
    <property type="entry name" value="PAS domain"/>
    <property type="match status" value="2"/>
</dbReference>
<comment type="caution">
    <text evidence="19">The sequence shown here is derived from an EMBL/GenBank/DDBJ whole genome shotgun (WGS) entry which is preliminary data.</text>
</comment>
<dbReference type="EC" id="2.7.13.3" evidence="3"/>
<feature type="transmembrane region" description="Helical" evidence="17">
    <location>
        <begin position="322"/>
        <end position="342"/>
    </location>
</feature>
<keyword evidence="11" id="KW-0067">ATP-binding</keyword>
<comment type="subcellular location">
    <subcellularLocation>
        <location evidence="2">Cell inner membrane</location>
        <topology evidence="2">Multi-pass membrane protein</topology>
    </subcellularLocation>
</comment>
<dbReference type="CDD" id="cd00082">
    <property type="entry name" value="HisKA"/>
    <property type="match status" value="1"/>
</dbReference>
<evidence type="ECO:0000256" key="10">
    <source>
        <dbReference type="ARBA" id="ARBA00022777"/>
    </source>
</evidence>
<keyword evidence="4" id="KW-1003">Cell membrane</keyword>
<dbReference type="SMART" id="SM00387">
    <property type="entry name" value="HATPase_c"/>
    <property type="match status" value="1"/>
</dbReference>
<dbReference type="Pfam" id="PF00512">
    <property type="entry name" value="HisKA"/>
    <property type="match status" value="1"/>
</dbReference>
<sequence length="616" mass="67955">MPGASGGRIGNQRKGYRRIQVEQSGKRGRLTRLGRTLMRRRLVFSALYLLLAAAVILPAQSLLRDTLMFEQQQLINERLALYEQTIYGELQRYRTIPYLVAQSGLIHDLLRYRTPVLQANRYLEEAVRHSEADVIYIMDADGLTLASSNWRAPDNFIGGNFSFRAYFRDAMAGREGGQFAVGTTSRSPGYYISRPIELGEEVAGVAVVKINLTGIERSWQAHDEPVLVADQAGLIVMASRDAWRYRWLPGAGGGVVPPALEIPGAHVDEPPQLSLETIETGDYEIAVIDGEQFLSGSSWIEPLGWQLFYLSSLAPLNQRLDISLLIMIAAAVTVYLLIALLHERREKLRSRREAADAAELRAINGMLHTEIEERRRAEQELRAAEAELVQATKMAALGQISASVAHEINQPLAAMRTELASARLLIARGSQEDVADVLQQVEGLVQRMTVMTRELKNFARKSDGRAEPFDLNDSINNALLLLRGELTRASIQVYKALPNAPVEVLGEQVRLEQVTVNLVRNAIDAMKATQRRELRICVREESACAILAVEDSGSGIACDPRQLFEPFFTTKDSGAGMGLGLAIAERIVTAMGGSIGAENLPSGGARFTVTIPRRTS</sequence>
<evidence type="ECO:0000256" key="9">
    <source>
        <dbReference type="ARBA" id="ARBA00022741"/>
    </source>
</evidence>
<evidence type="ECO:0000256" key="8">
    <source>
        <dbReference type="ARBA" id="ARBA00022692"/>
    </source>
</evidence>
<proteinExistence type="predicted"/>
<dbReference type="Gene3D" id="3.30.565.10">
    <property type="entry name" value="Histidine kinase-like ATPase, C-terminal domain"/>
    <property type="match status" value="1"/>
</dbReference>
<evidence type="ECO:0000256" key="16">
    <source>
        <dbReference type="SAM" id="Coils"/>
    </source>
</evidence>
<keyword evidence="10" id="KW-0418">Kinase</keyword>
<dbReference type="InterPro" id="IPR004358">
    <property type="entry name" value="Sig_transdc_His_kin-like_C"/>
</dbReference>
<organism evidence="19 20">
    <name type="scientific">Alkalilimnicola ehrlichii</name>
    <dbReference type="NCBI Taxonomy" id="351052"/>
    <lineage>
        <taxon>Bacteria</taxon>
        <taxon>Pseudomonadati</taxon>
        <taxon>Pseudomonadota</taxon>
        <taxon>Gammaproteobacteria</taxon>
        <taxon>Chromatiales</taxon>
        <taxon>Ectothiorhodospiraceae</taxon>
        <taxon>Alkalilimnicola</taxon>
    </lineage>
</organism>
<dbReference type="EMBL" id="NFZW01000008">
    <property type="protein sequence ID" value="RFA36795.1"/>
    <property type="molecule type" value="Genomic_DNA"/>
</dbReference>
<gene>
    <name evidence="19" type="ORF">CAL65_09680</name>
</gene>
<dbReference type="InterPro" id="IPR029151">
    <property type="entry name" value="Sensor-like_sf"/>
</dbReference>
<evidence type="ECO:0000256" key="7">
    <source>
        <dbReference type="ARBA" id="ARBA00022679"/>
    </source>
</evidence>
<accession>A0A3E0WXS5</accession>
<dbReference type="InterPro" id="IPR036890">
    <property type="entry name" value="HATPase_C_sf"/>
</dbReference>
<evidence type="ECO:0000256" key="4">
    <source>
        <dbReference type="ARBA" id="ARBA00022475"/>
    </source>
</evidence>
<evidence type="ECO:0000256" key="6">
    <source>
        <dbReference type="ARBA" id="ARBA00022553"/>
    </source>
</evidence>
<keyword evidence="16" id="KW-0175">Coiled coil</keyword>
<dbReference type="Pfam" id="PF02743">
    <property type="entry name" value="dCache_1"/>
    <property type="match status" value="1"/>
</dbReference>
<evidence type="ECO:0000256" key="13">
    <source>
        <dbReference type="ARBA" id="ARBA00023012"/>
    </source>
</evidence>
<dbReference type="Gene3D" id="1.10.287.130">
    <property type="match status" value="1"/>
</dbReference>
<evidence type="ECO:0000256" key="14">
    <source>
        <dbReference type="ARBA" id="ARBA00023136"/>
    </source>
</evidence>
<dbReference type="SMART" id="SM00388">
    <property type="entry name" value="HisKA"/>
    <property type="match status" value="1"/>
</dbReference>
<evidence type="ECO:0000259" key="18">
    <source>
        <dbReference type="PROSITE" id="PS50109"/>
    </source>
</evidence>
<reference evidence="20" key="1">
    <citation type="submission" date="2017-05" db="EMBL/GenBank/DDBJ databases">
        <authorList>
            <person name="Sharma S."/>
            <person name="Sidhu C."/>
            <person name="Pinnaka A.K."/>
        </authorList>
    </citation>
    <scope>NUCLEOTIDE SEQUENCE [LARGE SCALE GENOMIC DNA]</scope>
    <source>
        <strain evidence="20">AK93</strain>
    </source>
</reference>
<dbReference type="SUPFAM" id="SSF55874">
    <property type="entry name" value="ATPase domain of HSP90 chaperone/DNA topoisomerase II/histidine kinase"/>
    <property type="match status" value="1"/>
</dbReference>
<evidence type="ECO:0000256" key="5">
    <source>
        <dbReference type="ARBA" id="ARBA00022519"/>
    </source>
</evidence>
<dbReference type="CDD" id="cd12914">
    <property type="entry name" value="PDC1_DGC_like"/>
    <property type="match status" value="1"/>
</dbReference>
<keyword evidence="13" id="KW-0902">Two-component regulatory system</keyword>
<dbReference type="Pfam" id="PF02518">
    <property type="entry name" value="HATPase_c"/>
    <property type="match status" value="1"/>
</dbReference>
<evidence type="ECO:0000256" key="11">
    <source>
        <dbReference type="ARBA" id="ARBA00022840"/>
    </source>
</evidence>
<evidence type="ECO:0000313" key="19">
    <source>
        <dbReference type="EMBL" id="RFA36795.1"/>
    </source>
</evidence>
<dbReference type="PROSITE" id="PS50109">
    <property type="entry name" value="HIS_KIN"/>
    <property type="match status" value="1"/>
</dbReference>
<dbReference type="InterPro" id="IPR003594">
    <property type="entry name" value="HATPase_dom"/>
</dbReference>
<dbReference type="GO" id="GO:0000155">
    <property type="term" value="F:phosphorelay sensor kinase activity"/>
    <property type="evidence" value="ECO:0007669"/>
    <property type="project" value="InterPro"/>
</dbReference>
<evidence type="ECO:0000256" key="15">
    <source>
        <dbReference type="ARBA" id="ARBA00073143"/>
    </source>
</evidence>
<keyword evidence="20" id="KW-1185">Reference proteome</keyword>
<keyword evidence="9" id="KW-0547">Nucleotide-binding</keyword>